<dbReference type="GO" id="GO:0030030">
    <property type="term" value="P:cell projection organization"/>
    <property type="evidence" value="ECO:0007669"/>
    <property type="project" value="UniProtKB-KW"/>
</dbReference>
<protein>
    <submittedName>
        <fullName evidence="11">Centrosomal protein of 290 kDa</fullName>
    </submittedName>
</protein>
<evidence type="ECO:0000313" key="12">
    <source>
        <dbReference type="Proteomes" id="UP001174909"/>
    </source>
</evidence>
<gene>
    <name evidence="11" type="ORF">GBAR_LOCUS6744</name>
</gene>
<feature type="coiled-coil region" evidence="8">
    <location>
        <begin position="254"/>
        <end position="295"/>
    </location>
</feature>
<reference evidence="11" key="1">
    <citation type="submission" date="2023-03" db="EMBL/GenBank/DDBJ databases">
        <authorList>
            <person name="Steffen K."/>
            <person name="Cardenas P."/>
        </authorList>
    </citation>
    <scope>NUCLEOTIDE SEQUENCE</scope>
</reference>
<accession>A0AA35REX8</accession>
<keyword evidence="4" id="KW-0970">Cilium biogenesis/degradation</keyword>
<feature type="region of interest" description="Disordered" evidence="9">
    <location>
        <begin position="950"/>
        <end position="973"/>
    </location>
</feature>
<dbReference type="PANTHER" id="PTHR18879:SF20">
    <property type="entry name" value="CENTROSOMAL PROTEIN OF 290 KDA"/>
    <property type="match status" value="1"/>
</dbReference>
<dbReference type="EMBL" id="CASHTH010001020">
    <property type="protein sequence ID" value="CAI8010215.1"/>
    <property type="molecule type" value="Genomic_DNA"/>
</dbReference>
<evidence type="ECO:0000256" key="2">
    <source>
        <dbReference type="ARBA" id="ARBA00004300"/>
    </source>
</evidence>
<evidence type="ECO:0000256" key="9">
    <source>
        <dbReference type="SAM" id="MobiDB-lite"/>
    </source>
</evidence>
<dbReference type="Proteomes" id="UP001174909">
    <property type="component" value="Unassembled WGS sequence"/>
</dbReference>
<evidence type="ECO:0000313" key="11">
    <source>
        <dbReference type="EMBL" id="CAI8010215.1"/>
    </source>
</evidence>
<feature type="region of interest" description="Disordered" evidence="9">
    <location>
        <begin position="537"/>
        <end position="569"/>
    </location>
</feature>
<evidence type="ECO:0000256" key="1">
    <source>
        <dbReference type="ARBA" id="ARBA00004120"/>
    </source>
</evidence>
<proteinExistence type="predicted"/>
<evidence type="ECO:0000256" key="4">
    <source>
        <dbReference type="ARBA" id="ARBA00022794"/>
    </source>
</evidence>
<name>A0AA35REX8_GEOBA</name>
<evidence type="ECO:0000256" key="3">
    <source>
        <dbReference type="ARBA" id="ARBA00022490"/>
    </source>
</evidence>
<evidence type="ECO:0000256" key="5">
    <source>
        <dbReference type="ARBA" id="ARBA00023054"/>
    </source>
</evidence>
<evidence type="ECO:0000256" key="7">
    <source>
        <dbReference type="ARBA" id="ARBA00023273"/>
    </source>
</evidence>
<dbReference type="PANTHER" id="PTHR18879">
    <property type="entry name" value="CENTROSOMAL PROTEIN OF 290 KDA"/>
    <property type="match status" value="1"/>
</dbReference>
<dbReference type="InterPro" id="IPR026201">
    <property type="entry name" value="Cep290"/>
</dbReference>
<feature type="chain" id="PRO_5041257555" evidence="10">
    <location>
        <begin position="30"/>
        <end position="973"/>
    </location>
</feature>
<feature type="compositionally biased region" description="Basic and acidic residues" evidence="9">
    <location>
        <begin position="613"/>
        <end position="643"/>
    </location>
</feature>
<keyword evidence="6" id="KW-0206">Cytoskeleton</keyword>
<evidence type="ECO:0000256" key="10">
    <source>
        <dbReference type="SAM" id="SignalP"/>
    </source>
</evidence>
<feature type="non-terminal residue" evidence="11">
    <location>
        <position position="1"/>
    </location>
</feature>
<sequence>RHASGNLQVLKSLLLYYASWVFPSTSSRAARKQRGVEMDWEQLASVDLLQLERNESQLNSAYEFLERNELDSAQAAATQPTQLLRILSAVQQVMKVKGEEARVAMEELIARQQQVVEGEAPDERALMNQIVQLERELRERDGILETLRDRGSSPTPGAVNELRVLRQENEDLRHELGEVKRRLDHERAESDRLSGEAASDRLRARQLEREGDQLRNDLEEYRKHMQSAGEGVGGVAVGGASLLRAGEREYRERLRQKDLEIAEQLDKIEELLNVRDELEREREGLAVELGRAEEEKIVCLRESAVGEKDVELAECRDLVHKLQSLLAEAAKDSSRATVIRFKKQLQDRDQEVAELQEEMTRGATALEELSAQLEEERLRANPVATNSALQKSLQSAKRESERLRQTLEQEVERRRECEASVAERETELAQALRRLGEFERGEYGLHEAIQEIKTRKEEIAVRDRDIVVLTQQVNQLDEQVNRLSELNEMLCERLGEGEEGFGEWRVRREGENERLKRENQSLQSQVERLEGDKMVLRKQLLSHRHTTSDPARKERGREETDDAQGGDLRLTAEQLRTQVAQLQRDNVQMRRERDRLIAQLADHPSGETPGRSGVERGRKGEGGRSGGERGREGEGGRTDKELRRTRAELKMKCAEVEKLENEVKILSPNVSGFQPIPLPDSIPMTSRDVISSLNEHLLCVLRAEKGQSQDCDKMRNELQKYQQKFSVVIHQQGLLYKEYLEREKEWERERKELKQETSRAQSTRESSIAMQLSRALAELERRSQTISDLCREAARTEEQANALEQLLTQSQRHLLEREREVAEMRLAGGRREREERGERERLAAELAEEERLRKMAEESVRQLQALVSQKERQSERYCQLLQEARSELRTMTKNHESEMASLVRKMQEQSDSTVRRLREVSMETVAMPTVIGATEKELGRLRELEDLIGQQRATHEAKMADVRRERELERREY</sequence>
<feature type="region of interest" description="Disordered" evidence="9">
    <location>
        <begin position="598"/>
        <end position="643"/>
    </location>
</feature>
<comment type="caution">
    <text evidence="11">The sequence shown here is derived from an EMBL/GenBank/DDBJ whole genome shotgun (WGS) entry which is preliminary data.</text>
</comment>
<feature type="compositionally biased region" description="Basic and acidic residues" evidence="9">
    <location>
        <begin position="953"/>
        <end position="973"/>
    </location>
</feature>
<feature type="coiled-coil region" evidence="8">
    <location>
        <begin position="704"/>
        <end position="887"/>
    </location>
</feature>
<keyword evidence="3" id="KW-0963">Cytoplasm</keyword>
<comment type="subcellular location">
    <subcellularLocation>
        <location evidence="1">Cytoplasm</location>
        <location evidence="1">Cytoskeleton</location>
        <location evidence="1">Cilium basal body</location>
    </subcellularLocation>
    <subcellularLocation>
        <location evidence="2">Cytoplasm</location>
        <location evidence="2">Cytoskeleton</location>
        <location evidence="2">Microtubule organizing center</location>
        <location evidence="2">Centrosome</location>
    </subcellularLocation>
</comment>
<organism evidence="11 12">
    <name type="scientific">Geodia barretti</name>
    <name type="common">Barrett's horny sponge</name>
    <dbReference type="NCBI Taxonomy" id="519541"/>
    <lineage>
        <taxon>Eukaryota</taxon>
        <taxon>Metazoa</taxon>
        <taxon>Porifera</taxon>
        <taxon>Demospongiae</taxon>
        <taxon>Heteroscleromorpha</taxon>
        <taxon>Tetractinellida</taxon>
        <taxon>Astrophorina</taxon>
        <taxon>Geodiidae</taxon>
        <taxon>Geodia</taxon>
    </lineage>
</organism>
<keyword evidence="5 8" id="KW-0175">Coiled coil</keyword>
<feature type="signal peptide" evidence="10">
    <location>
        <begin position="1"/>
        <end position="29"/>
    </location>
</feature>
<keyword evidence="7" id="KW-0966">Cell projection</keyword>
<evidence type="ECO:0000256" key="8">
    <source>
        <dbReference type="SAM" id="Coils"/>
    </source>
</evidence>
<keyword evidence="10" id="KW-0732">Signal</keyword>
<feature type="coiled-coil region" evidence="8">
    <location>
        <begin position="338"/>
        <end position="420"/>
    </location>
</feature>
<evidence type="ECO:0000256" key="6">
    <source>
        <dbReference type="ARBA" id="ARBA00023212"/>
    </source>
</evidence>
<dbReference type="GO" id="GO:0005813">
    <property type="term" value="C:centrosome"/>
    <property type="evidence" value="ECO:0007669"/>
    <property type="project" value="UniProtKB-SubCell"/>
</dbReference>
<dbReference type="AlphaFoldDB" id="A0AA35REX8"/>
<feature type="compositionally biased region" description="Basic and acidic residues" evidence="9">
    <location>
        <begin position="546"/>
        <end position="558"/>
    </location>
</feature>
<keyword evidence="12" id="KW-1185">Reference proteome</keyword>
<feature type="region of interest" description="Disordered" evidence="9">
    <location>
        <begin position="183"/>
        <end position="209"/>
    </location>
</feature>